<dbReference type="PANTHER" id="PTHR30041">
    <property type="entry name" value="ARSENATE REDUCTASE"/>
    <property type="match status" value="1"/>
</dbReference>
<evidence type="ECO:0000256" key="3">
    <source>
        <dbReference type="PROSITE-ProRule" id="PRU01282"/>
    </source>
</evidence>
<dbReference type="GO" id="GO:0008794">
    <property type="term" value="F:arsenate reductase (glutaredoxin) activity"/>
    <property type="evidence" value="ECO:0007669"/>
    <property type="project" value="UniProtKB-UniRule"/>
</dbReference>
<accession>A0A318KMZ1</accession>
<dbReference type="InterPro" id="IPR036249">
    <property type="entry name" value="Thioredoxin-like_sf"/>
</dbReference>
<dbReference type="InterPro" id="IPR006659">
    <property type="entry name" value="Arsenate_reductase"/>
</dbReference>
<evidence type="ECO:0000256" key="1">
    <source>
        <dbReference type="ARBA" id="ARBA00007198"/>
    </source>
</evidence>
<keyword evidence="2 4" id="KW-0560">Oxidoreductase</keyword>
<evidence type="ECO:0000256" key="4">
    <source>
        <dbReference type="RuleBase" id="RU362029"/>
    </source>
</evidence>
<reference evidence="5 6" key="1">
    <citation type="submission" date="2018-05" db="EMBL/GenBank/DDBJ databases">
        <title>Genomic Encyclopedia of Type Strains, Phase IV (KMG-IV): sequencing the most valuable type-strain genomes for metagenomic binning, comparative biology and taxonomic classification.</title>
        <authorList>
            <person name="Goeker M."/>
        </authorList>
    </citation>
    <scope>NUCLEOTIDE SEQUENCE [LARGE SCALE GENOMIC DNA]</scope>
    <source>
        <strain evidence="5 6">DSM 29661</strain>
    </source>
</reference>
<dbReference type="Proteomes" id="UP000247555">
    <property type="component" value="Unassembled WGS sequence"/>
</dbReference>
<dbReference type="SUPFAM" id="SSF52833">
    <property type="entry name" value="Thioredoxin-like"/>
    <property type="match status" value="1"/>
</dbReference>
<gene>
    <name evidence="5" type="ORF">DFR34_11844</name>
</gene>
<dbReference type="EMBL" id="QJKI01000018">
    <property type="protein sequence ID" value="PXX77235.1"/>
    <property type="molecule type" value="Genomic_DNA"/>
</dbReference>
<evidence type="ECO:0000313" key="6">
    <source>
        <dbReference type="Proteomes" id="UP000247555"/>
    </source>
</evidence>
<dbReference type="CDD" id="cd03034">
    <property type="entry name" value="ArsC_ArsC"/>
    <property type="match status" value="1"/>
</dbReference>
<dbReference type="RefSeq" id="WP_110391462.1">
    <property type="nucleotide sequence ID" value="NZ_QJKI01000018.1"/>
</dbReference>
<dbReference type="Gene3D" id="3.40.30.10">
    <property type="entry name" value="Glutaredoxin"/>
    <property type="match status" value="1"/>
</dbReference>
<organism evidence="5 6">
    <name type="scientific">Rivihabitans pingtungensis</name>
    <dbReference type="NCBI Taxonomy" id="1054498"/>
    <lineage>
        <taxon>Bacteria</taxon>
        <taxon>Pseudomonadati</taxon>
        <taxon>Pseudomonadota</taxon>
        <taxon>Betaproteobacteria</taxon>
        <taxon>Neisseriales</taxon>
        <taxon>Aquaspirillaceae</taxon>
        <taxon>Rivihabitans</taxon>
    </lineage>
</organism>
<keyword evidence="6" id="KW-1185">Reference proteome</keyword>
<dbReference type="Pfam" id="PF03960">
    <property type="entry name" value="ArsC"/>
    <property type="match status" value="1"/>
</dbReference>
<protein>
    <recommendedName>
        <fullName evidence="4">Arsenate reductase</fullName>
        <ecNumber evidence="4">1.20.4.1</ecNumber>
    </recommendedName>
</protein>
<comment type="caution">
    <text evidence="5">The sequence shown here is derived from an EMBL/GenBank/DDBJ whole genome shotgun (WGS) entry which is preliminary data.</text>
</comment>
<dbReference type="OrthoDB" id="9790554at2"/>
<dbReference type="AlphaFoldDB" id="A0A318KMZ1"/>
<evidence type="ECO:0000256" key="2">
    <source>
        <dbReference type="ARBA" id="ARBA00023002"/>
    </source>
</evidence>
<dbReference type="PROSITE" id="PS51353">
    <property type="entry name" value="ARSC"/>
    <property type="match status" value="1"/>
</dbReference>
<dbReference type="NCBIfam" id="TIGR00014">
    <property type="entry name" value="arsC"/>
    <property type="match status" value="1"/>
</dbReference>
<sequence>MTVCIYHNPRCSKSRDTLALLHAQGLTPTVVAYLDTPPDAATLREVLAKLGLSDARALMRKGEAEYTDLNLAAPSLSQEALIAAMVAHPRLIERPIVVNGNKAAIGRPPEQVLAIL</sequence>
<proteinExistence type="inferred from homology"/>
<name>A0A318KMZ1_9NEIS</name>
<evidence type="ECO:0000313" key="5">
    <source>
        <dbReference type="EMBL" id="PXX77235.1"/>
    </source>
</evidence>
<dbReference type="EC" id="1.20.4.1" evidence="4"/>
<dbReference type="InterPro" id="IPR006660">
    <property type="entry name" value="Arsenate_reductase-like"/>
</dbReference>
<comment type="catalytic activity">
    <reaction evidence="4">
        <text>[glutaredoxin]-dithiol + arsenate + glutathione + H(+) = glutathionyl-S-S-[glutaredoxin] + arsenite + H2O</text>
        <dbReference type="Rhea" id="RHEA:22016"/>
        <dbReference type="Rhea" id="RHEA-COMP:10729"/>
        <dbReference type="Rhea" id="RHEA-COMP:17668"/>
        <dbReference type="ChEBI" id="CHEBI:15377"/>
        <dbReference type="ChEBI" id="CHEBI:15378"/>
        <dbReference type="ChEBI" id="CHEBI:29242"/>
        <dbReference type="ChEBI" id="CHEBI:29950"/>
        <dbReference type="ChEBI" id="CHEBI:48597"/>
        <dbReference type="ChEBI" id="CHEBI:57925"/>
        <dbReference type="ChEBI" id="CHEBI:146199"/>
        <dbReference type="EC" id="1.20.4.1"/>
    </reaction>
</comment>
<dbReference type="PANTHER" id="PTHR30041:SF4">
    <property type="entry name" value="ARSENATE REDUCTASE"/>
    <property type="match status" value="1"/>
</dbReference>
<comment type="similarity">
    <text evidence="1 3 4">Belongs to the ArsC family.</text>
</comment>